<accession>A0A6J4ND06</accession>
<reference evidence="1" key="1">
    <citation type="submission" date="2020-02" db="EMBL/GenBank/DDBJ databases">
        <authorList>
            <person name="Meier V. D."/>
        </authorList>
    </citation>
    <scope>NUCLEOTIDE SEQUENCE</scope>
    <source>
        <strain evidence="1">AVDCRST_MAG94</strain>
    </source>
</reference>
<proteinExistence type="predicted"/>
<name>A0A6J4ND06_9CYAN</name>
<gene>
    <name evidence="1" type="ORF">AVDCRST_MAG94-5040</name>
</gene>
<organism evidence="1">
    <name type="scientific">uncultured Leptolyngbya sp</name>
    <dbReference type="NCBI Taxonomy" id="332963"/>
    <lineage>
        <taxon>Bacteria</taxon>
        <taxon>Bacillati</taxon>
        <taxon>Cyanobacteriota</taxon>
        <taxon>Cyanophyceae</taxon>
        <taxon>Leptolyngbyales</taxon>
        <taxon>Leptolyngbyaceae</taxon>
        <taxon>Leptolyngbya group</taxon>
        <taxon>Leptolyngbya</taxon>
        <taxon>environmental samples</taxon>
    </lineage>
</organism>
<evidence type="ECO:0000313" key="1">
    <source>
        <dbReference type="EMBL" id="CAA9384024.1"/>
    </source>
</evidence>
<dbReference type="AlphaFoldDB" id="A0A6J4ND06"/>
<protein>
    <submittedName>
        <fullName evidence="1">Uncharacterized protein</fullName>
    </submittedName>
</protein>
<dbReference type="EMBL" id="CADCTY010001745">
    <property type="protein sequence ID" value="CAA9384024.1"/>
    <property type="molecule type" value="Genomic_DNA"/>
</dbReference>
<sequence length="45" mass="5129">MQLCLLNPNSRYWLEGAPTEWNLTAVIQTFGMLGYEPCQNADLEP</sequence>
<feature type="non-terminal residue" evidence="1">
    <location>
        <position position="45"/>
    </location>
</feature>